<comment type="caution">
    <text evidence="2">The sequence shown here is derived from an EMBL/GenBank/DDBJ whole genome shotgun (WGS) entry which is preliminary data.</text>
</comment>
<protein>
    <submittedName>
        <fullName evidence="2">Uncharacterized protein</fullName>
    </submittedName>
</protein>
<name>A0AAV3QHQ6_LITER</name>
<dbReference type="AlphaFoldDB" id="A0AAV3QHQ6"/>
<accession>A0AAV3QHQ6</accession>
<evidence type="ECO:0000313" key="2">
    <source>
        <dbReference type="EMBL" id="GAA0163178.1"/>
    </source>
</evidence>
<sequence>MGKTSNPSKKRGRNQNPQTSNQLAIVELGSSSDPRPSVNRNILPASSGKSGRAGKLNILDGYYYDGTDLEGSHFWDLVKIQKWEKFLGKSYAIFQDWIYFFYEHVVISIPNELTFKLGYNGRTLQYKI</sequence>
<feature type="compositionally biased region" description="Polar residues" evidence="1">
    <location>
        <begin position="14"/>
        <end position="40"/>
    </location>
</feature>
<reference evidence="2 3" key="1">
    <citation type="submission" date="2024-01" db="EMBL/GenBank/DDBJ databases">
        <title>The complete chloroplast genome sequence of Lithospermum erythrorhizon: insights into the phylogenetic relationship among Boraginaceae species and the maternal lineages of purple gromwells.</title>
        <authorList>
            <person name="Okada T."/>
            <person name="Watanabe K."/>
        </authorList>
    </citation>
    <scope>NUCLEOTIDE SEQUENCE [LARGE SCALE GENOMIC DNA]</scope>
</reference>
<dbReference type="Proteomes" id="UP001454036">
    <property type="component" value="Unassembled WGS sequence"/>
</dbReference>
<dbReference type="EMBL" id="BAABME010004676">
    <property type="protein sequence ID" value="GAA0163178.1"/>
    <property type="molecule type" value="Genomic_DNA"/>
</dbReference>
<keyword evidence="3" id="KW-1185">Reference proteome</keyword>
<feature type="region of interest" description="Disordered" evidence="1">
    <location>
        <begin position="1"/>
        <end position="52"/>
    </location>
</feature>
<evidence type="ECO:0000256" key="1">
    <source>
        <dbReference type="SAM" id="MobiDB-lite"/>
    </source>
</evidence>
<evidence type="ECO:0000313" key="3">
    <source>
        <dbReference type="Proteomes" id="UP001454036"/>
    </source>
</evidence>
<organism evidence="2 3">
    <name type="scientific">Lithospermum erythrorhizon</name>
    <name type="common">Purple gromwell</name>
    <name type="synonym">Lithospermum officinale var. erythrorhizon</name>
    <dbReference type="NCBI Taxonomy" id="34254"/>
    <lineage>
        <taxon>Eukaryota</taxon>
        <taxon>Viridiplantae</taxon>
        <taxon>Streptophyta</taxon>
        <taxon>Embryophyta</taxon>
        <taxon>Tracheophyta</taxon>
        <taxon>Spermatophyta</taxon>
        <taxon>Magnoliopsida</taxon>
        <taxon>eudicotyledons</taxon>
        <taxon>Gunneridae</taxon>
        <taxon>Pentapetalae</taxon>
        <taxon>asterids</taxon>
        <taxon>lamiids</taxon>
        <taxon>Boraginales</taxon>
        <taxon>Boraginaceae</taxon>
        <taxon>Boraginoideae</taxon>
        <taxon>Lithospermeae</taxon>
        <taxon>Lithospermum</taxon>
    </lineage>
</organism>
<gene>
    <name evidence="2" type="ORF">LIER_19109</name>
</gene>
<proteinExistence type="predicted"/>